<reference evidence="1" key="1">
    <citation type="journal article" date="2019" name="Sci. Rep.">
        <title>Draft genome of Tanacetum cinerariifolium, the natural source of mosquito coil.</title>
        <authorList>
            <person name="Yamashiro T."/>
            <person name="Shiraishi A."/>
            <person name="Satake H."/>
            <person name="Nakayama K."/>
        </authorList>
    </citation>
    <scope>NUCLEOTIDE SEQUENCE</scope>
</reference>
<proteinExistence type="predicted"/>
<name>A0A6L2NYN7_TANCI</name>
<gene>
    <name evidence="1" type="ORF">Tci_062407</name>
</gene>
<dbReference type="PANTHER" id="PTHR48462:SF1">
    <property type="entry name" value="PROTEIN, PUTATIVE-RELATED"/>
    <property type="match status" value="1"/>
</dbReference>
<dbReference type="AlphaFoldDB" id="A0A6L2NYN7"/>
<evidence type="ECO:0000313" key="1">
    <source>
        <dbReference type="EMBL" id="GEU90429.1"/>
    </source>
</evidence>
<dbReference type="PANTHER" id="PTHR48462">
    <property type="entry name" value="PROTEIN, PUTATIVE-RELATED"/>
    <property type="match status" value="1"/>
</dbReference>
<organism evidence="1">
    <name type="scientific">Tanacetum cinerariifolium</name>
    <name type="common">Dalmatian daisy</name>
    <name type="synonym">Chrysanthemum cinerariifolium</name>
    <dbReference type="NCBI Taxonomy" id="118510"/>
    <lineage>
        <taxon>Eukaryota</taxon>
        <taxon>Viridiplantae</taxon>
        <taxon>Streptophyta</taxon>
        <taxon>Embryophyta</taxon>
        <taxon>Tracheophyta</taxon>
        <taxon>Spermatophyta</taxon>
        <taxon>Magnoliopsida</taxon>
        <taxon>eudicotyledons</taxon>
        <taxon>Gunneridae</taxon>
        <taxon>Pentapetalae</taxon>
        <taxon>asterids</taxon>
        <taxon>campanulids</taxon>
        <taxon>Asterales</taxon>
        <taxon>Asteraceae</taxon>
        <taxon>Asteroideae</taxon>
        <taxon>Anthemideae</taxon>
        <taxon>Anthemidinae</taxon>
        <taxon>Tanacetum</taxon>
    </lineage>
</organism>
<protein>
    <submittedName>
        <fullName evidence="1">ABC transporter A family member 9-like</fullName>
    </submittedName>
</protein>
<dbReference type="EMBL" id="BKCJ010010183">
    <property type="protein sequence ID" value="GEU90429.1"/>
    <property type="molecule type" value="Genomic_DNA"/>
</dbReference>
<accession>A0A6L2NYN7</accession>
<comment type="caution">
    <text evidence="1">The sequence shown here is derived from an EMBL/GenBank/DDBJ whole genome shotgun (WGS) entry which is preliminary data.</text>
</comment>
<sequence length="219" mass="24296">MWNKIHLTLRYVSFISSAGEKVRNDQEGGSDFWVGTNYERFFNGLIGDIYEDHVVSCDGIIGIKHRRNVVRDTFVDICCRSGISAGKEVDIGLDGERDKSLRPVDMLLYLWDGGLDVCVDLTGSSPLTQTGMVDFVPGRAVIDVAQRKTAHAVTLLKRIQKFSIAQDIRALCKTRTFALGDKPHSFFAPEGKTPRRGLNPRPLACGNNLPKVTFDGHLS</sequence>